<dbReference type="EMBL" id="MU864995">
    <property type="protein sequence ID" value="KAK4461192.1"/>
    <property type="molecule type" value="Genomic_DNA"/>
</dbReference>
<evidence type="ECO:0000313" key="3">
    <source>
        <dbReference type="Proteomes" id="UP001321749"/>
    </source>
</evidence>
<keyword evidence="3" id="KW-1185">Reference proteome</keyword>
<reference evidence="2" key="2">
    <citation type="submission" date="2023-06" db="EMBL/GenBank/DDBJ databases">
        <authorList>
            <consortium name="Lawrence Berkeley National Laboratory"/>
            <person name="Mondo S.J."/>
            <person name="Hensen N."/>
            <person name="Bonometti L."/>
            <person name="Westerberg I."/>
            <person name="Brannstrom I.O."/>
            <person name="Guillou S."/>
            <person name="Cros-Aarteil S."/>
            <person name="Calhoun S."/>
            <person name="Haridas S."/>
            <person name="Kuo A."/>
            <person name="Pangilinan J."/>
            <person name="Riley R."/>
            <person name="Labutti K."/>
            <person name="Andreopoulos B."/>
            <person name="Lipzen A."/>
            <person name="Chen C."/>
            <person name="Yanf M."/>
            <person name="Daum C."/>
            <person name="Ng V."/>
            <person name="Clum A."/>
            <person name="Steindorff A."/>
            <person name="Ohm R."/>
            <person name="Martin F."/>
            <person name="Silar P."/>
            <person name="Natvig D."/>
            <person name="Lalanne C."/>
            <person name="Gautier V."/>
            <person name="Ament-Velasquez S.L."/>
            <person name="Kruys A."/>
            <person name="Hutchinson M.I."/>
            <person name="Powell A.J."/>
            <person name="Barry K."/>
            <person name="Miller A.N."/>
            <person name="Grigoriev I.V."/>
            <person name="Debuchy R."/>
            <person name="Gladieux P."/>
            <person name="Thoren M.H."/>
            <person name="Johannesson H."/>
        </authorList>
    </citation>
    <scope>NUCLEOTIDE SEQUENCE</scope>
    <source>
        <strain evidence="2">PSN324</strain>
    </source>
</reference>
<name>A0AAV9HK11_9PEZI</name>
<sequence length="268" mass="30480">MANSRKRAHLAKRKKDVLGLRRRLDAKQTKMVRRYGKTTQTPARKSAAAVLKSRTTSKRPAISSESSAESTHLEAQARTHPLSNSTRKPASGFAINKPRSPHPRAAVRSSIFQLTGKGSQGQEERQTHEKPLKGPTRQWITDIWKINNPNHDSSKPAPDHGIFAVALVRSPEWMDLTTSERLSKSQRFIDPALRLVKANAGPTGRELRVCFSSDADIDSLRLWERFFDLANRIRDWRQRLDIELVPLDKYLSEQLHKNWAKAVAKHFD</sequence>
<feature type="compositionally biased region" description="Basic and acidic residues" evidence="1">
    <location>
        <begin position="16"/>
        <end position="28"/>
    </location>
</feature>
<feature type="compositionally biased region" description="Basic residues" evidence="1">
    <location>
        <begin position="1"/>
        <end position="15"/>
    </location>
</feature>
<feature type="region of interest" description="Disordered" evidence="1">
    <location>
        <begin position="1"/>
        <end position="105"/>
    </location>
</feature>
<feature type="compositionally biased region" description="Basic and acidic residues" evidence="1">
    <location>
        <begin position="122"/>
        <end position="132"/>
    </location>
</feature>
<protein>
    <submittedName>
        <fullName evidence="2">Uncharacterized protein</fullName>
    </submittedName>
</protein>
<dbReference type="AlphaFoldDB" id="A0AAV9HK11"/>
<dbReference type="Proteomes" id="UP001321749">
    <property type="component" value="Unassembled WGS sequence"/>
</dbReference>
<accession>A0AAV9HK11</accession>
<evidence type="ECO:0000313" key="2">
    <source>
        <dbReference type="EMBL" id="KAK4461192.1"/>
    </source>
</evidence>
<reference evidence="2" key="1">
    <citation type="journal article" date="2023" name="Mol. Phylogenet. Evol.">
        <title>Genome-scale phylogeny and comparative genomics of the fungal order Sordariales.</title>
        <authorList>
            <person name="Hensen N."/>
            <person name="Bonometti L."/>
            <person name="Westerberg I."/>
            <person name="Brannstrom I.O."/>
            <person name="Guillou S."/>
            <person name="Cros-Aarteil S."/>
            <person name="Calhoun S."/>
            <person name="Haridas S."/>
            <person name="Kuo A."/>
            <person name="Mondo S."/>
            <person name="Pangilinan J."/>
            <person name="Riley R."/>
            <person name="LaButti K."/>
            <person name="Andreopoulos B."/>
            <person name="Lipzen A."/>
            <person name="Chen C."/>
            <person name="Yan M."/>
            <person name="Daum C."/>
            <person name="Ng V."/>
            <person name="Clum A."/>
            <person name="Steindorff A."/>
            <person name="Ohm R.A."/>
            <person name="Martin F."/>
            <person name="Silar P."/>
            <person name="Natvig D.O."/>
            <person name="Lalanne C."/>
            <person name="Gautier V."/>
            <person name="Ament-Velasquez S.L."/>
            <person name="Kruys A."/>
            <person name="Hutchinson M.I."/>
            <person name="Powell A.J."/>
            <person name="Barry K."/>
            <person name="Miller A.N."/>
            <person name="Grigoriev I.V."/>
            <person name="Debuchy R."/>
            <person name="Gladieux P."/>
            <person name="Hiltunen Thoren M."/>
            <person name="Johannesson H."/>
        </authorList>
    </citation>
    <scope>NUCLEOTIDE SEQUENCE</scope>
    <source>
        <strain evidence="2">PSN324</strain>
    </source>
</reference>
<feature type="region of interest" description="Disordered" evidence="1">
    <location>
        <begin position="114"/>
        <end position="133"/>
    </location>
</feature>
<gene>
    <name evidence="2" type="ORF">QBC42DRAFT_287713</name>
</gene>
<evidence type="ECO:0000256" key="1">
    <source>
        <dbReference type="SAM" id="MobiDB-lite"/>
    </source>
</evidence>
<organism evidence="2 3">
    <name type="scientific">Cladorrhinum samala</name>
    <dbReference type="NCBI Taxonomy" id="585594"/>
    <lineage>
        <taxon>Eukaryota</taxon>
        <taxon>Fungi</taxon>
        <taxon>Dikarya</taxon>
        <taxon>Ascomycota</taxon>
        <taxon>Pezizomycotina</taxon>
        <taxon>Sordariomycetes</taxon>
        <taxon>Sordariomycetidae</taxon>
        <taxon>Sordariales</taxon>
        <taxon>Podosporaceae</taxon>
        <taxon>Cladorrhinum</taxon>
    </lineage>
</organism>
<comment type="caution">
    <text evidence="2">The sequence shown here is derived from an EMBL/GenBank/DDBJ whole genome shotgun (WGS) entry which is preliminary data.</text>
</comment>
<proteinExistence type="predicted"/>